<evidence type="ECO:0000313" key="1">
    <source>
        <dbReference type="EMBL" id="PXX60870.1"/>
    </source>
</evidence>
<evidence type="ECO:0000313" key="2">
    <source>
        <dbReference type="Proteomes" id="UP000247569"/>
    </source>
</evidence>
<gene>
    <name evidence="1" type="ORF">DFR70_10961</name>
</gene>
<dbReference type="Proteomes" id="UP000247569">
    <property type="component" value="Unassembled WGS sequence"/>
</dbReference>
<dbReference type="AlphaFoldDB" id="A0A318JWU7"/>
<keyword evidence="2" id="KW-1185">Reference proteome</keyword>
<proteinExistence type="predicted"/>
<dbReference type="EMBL" id="QJKF01000009">
    <property type="protein sequence ID" value="PXX60870.1"/>
    <property type="molecule type" value="Genomic_DNA"/>
</dbReference>
<comment type="caution">
    <text evidence="1">The sequence shown here is derived from an EMBL/GenBank/DDBJ whole genome shotgun (WGS) entry which is preliminary data.</text>
</comment>
<sequence>MAICFELVINFGDNIDAARAAALTRTTPRPTTFAVGDHHIPLHTALLRADGPFIELSLVPVAVGHRVALDGTIPRFDLTADELTELGRQLYGLLAGFDGYVAAKVGWDPEDMIDPVELRTHWLDELEAGDLDGVVLCDAFYEELGLGDNYDVFRPGYRWVPYRGESPSSLIAD</sequence>
<protein>
    <submittedName>
        <fullName evidence="1">Uncharacterized protein</fullName>
    </submittedName>
</protein>
<organism evidence="1 2">
    <name type="scientific">Nocardia tenerifensis</name>
    <dbReference type="NCBI Taxonomy" id="228006"/>
    <lineage>
        <taxon>Bacteria</taxon>
        <taxon>Bacillati</taxon>
        <taxon>Actinomycetota</taxon>
        <taxon>Actinomycetes</taxon>
        <taxon>Mycobacteriales</taxon>
        <taxon>Nocardiaceae</taxon>
        <taxon>Nocardia</taxon>
    </lineage>
</organism>
<accession>A0A318JWU7</accession>
<reference evidence="1 2" key="1">
    <citation type="submission" date="2018-05" db="EMBL/GenBank/DDBJ databases">
        <title>Genomic Encyclopedia of Type Strains, Phase IV (KMG-IV): sequencing the most valuable type-strain genomes for metagenomic binning, comparative biology and taxonomic classification.</title>
        <authorList>
            <person name="Goeker M."/>
        </authorList>
    </citation>
    <scope>NUCLEOTIDE SEQUENCE [LARGE SCALE GENOMIC DNA]</scope>
    <source>
        <strain evidence="1 2">DSM 44704</strain>
    </source>
</reference>
<name>A0A318JWU7_9NOCA</name>